<feature type="compositionally biased region" description="Low complexity" evidence="2">
    <location>
        <begin position="439"/>
        <end position="449"/>
    </location>
</feature>
<dbReference type="GO" id="GO:0005638">
    <property type="term" value="C:lamin filament"/>
    <property type="evidence" value="ECO:0007669"/>
    <property type="project" value="TreeGrafter"/>
</dbReference>
<dbReference type="EMBL" id="JACAGB010000132">
    <property type="protein sequence ID" value="KAF6267953.1"/>
    <property type="molecule type" value="Genomic_DNA"/>
</dbReference>
<keyword evidence="5" id="KW-1185">Reference proteome</keyword>
<dbReference type="Gene3D" id="2.60.40.1260">
    <property type="entry name" value="Lamin Tail domain"/>
    <property type="match status" value="1"/>
</dbReference>
<feature type="region of interest" description="Disordered" evidence="2">
    <location>
        <begin position="397"/>
        <end position="500"/>
    </location>
</feature>
<feature type="compositionally biased region" description="Basic residues" evidence="2">
    <location>
        <begin position="418"/>
        <end position="438"/>
    </location>
</feature>
<evidence type="ECO:0000313" key="5">
    <source>
        <dbReference type="Proteomes" id="UP000558488"/>
    </source>
</evidence>
<feature type="compositionally biased region" description="Basic residues" evidence="2">
    <location>
        <begin position="328"/>
        <end position="337"/>
    </location>
</feature>
<dbReference type="InterPro" id="IPR052877">
    <property type="entry name" value="Lamin_tail_domain"/>
</dbReference>
<feature type="region of interest" description="Disordered" evidence="2">
    <location>
        <begin position="23"/>
        <end position="75"/>
    </location>
</feature>
<feature type="coiled-coil region" evidence="1">
    <location>
        <begin position="126"/>
        <end position="178"/>
    </location>
</feature>
<dbReference type="PANTHER" id="PTHR19956">
    <property type="entry name" value="LAMIN TAIL DOMAIN-CONTAINING PROTEIN 2"/>
    <property type="match status" value="1"/>
</dbReference>
<evidence type="ECO:0000313" key="4">
    <source>
        <dbReference type="EMBL" id="KAF6267953.1"/>
    </source>
</evidence>
<evidence type="ECO:0000256" key="2">
    <source>
        <dbReference type="SAM" id="MobiDB-lite"/>
    </source>
</evidence>
<sequence length="540" mass="59886">MAMLQSLSPPGLLGFQASAKEEALPSLADGEPVNGHLEPPADTPAGPVAPAPRRDTKPRPTHVASTKLPLAPESLDPPTLRLVWRQRELEIQALRSLQSQRDAQRSRILREVARLPPERESSRSQEKLLHTQVQKLTLELKKQKEQAQLEKQQLEEQLEQTKTVMHQLEEELEGLHKSCLMQLASTSWVGRILKSSTGSVEVVTAETLLDLSDTSDQDEGSSRHEGFRMEDVDWNAIAHRYPNLLASIHSSSESNWKGSCLKIVAVNLRERFIRVLNQSTEETVDLGGYTLQQLDHDFPVYLYRFPPHTLLEPRHHVTVCPAPPAPARNRRGPRGRGKGPGGAKQPPSSVGGGPRHFHASGSFVTLLLSPKGELLSQFQAPHSVTPAPRTFEDNTTVSIDRFPLPDAEPAADTPEKGRRPRPPRSHPVPRARGRRRPRSPTLLPGLTPSKRSSPGEVPATPERAETDAWEPLPALPPDGPGFADYQAGKEHKEQRIRVSRKTVDRDCPFVALSVQSMREKRFGFRLLSCPPIPVSTSRPV</sequence>
<keyword evidence="1" id="KW-0175">Coiled coil</keyword>
<organism evidence="4 5">
    <name type="scientific">Pipistrellus kuhlii</name>
    <name type="common">Kuhl's pipistrelle</name>
    <dbReference type="NCBI Taxonomy" id="59472"/>
    <lineage>
        <taxon>Eukaryota</taxon>
        <taxon>Metazoa</taxon>
        <taxon>Chordata</taxon>
        <taxon>Craniata</taxon>
        <taxon>Vertebrata</taxon>
        <taxon>Euteleostomi</taxon>
        <taxon>Mammalia</taxon>
        <taxon>Eutheria</taxon>
        <taxon>Laurasiatheria</taxon>
        <taxon>Chiroptera</taxon>
        <taxon>Yangochiroptera</taxon>
        <taxon>Vespertilionidae</taxon>
        <taxon>Pipistrellus</taxon>
    </lineage>
</organism>
<proteinExistence type="predicted"/>
<dbReference type="PANTHER" id="PTHR19956:SF5">
    <property type="entry name" value="LAMIN TAIL DOMAIN-CONTAINING PROTEIN 2"/>
    <property type="match status" value="1"/>
</dbReference>
<dbReference type="SUPFAM" id="SSF74853">
    <property type="entry name" value="Lamin A/C globular tail domain"/>
    <property type="match status" value="1"/>
</dbReference>
<dbReference type="AlphaFoldDB" id="A0A7J7QVX7"/>
<dbReference type="Proteomes" id="UP000558488">
    <property type="component" value="Unassembled WGS sequence"/>
</dbReference>
<reference evidence="4 5" key="1">
    <citation type="journal article" date="2020" name="Nature">
        <title>Six reference-quality genomes reveal evolution of bat adaptations.</title>
        <authorList>
            <person name="Jebb D."/>
            <person name="Huang Z."/>
            <person name="Pippel M."/>
            <person name="Hughes G.M."/>
            <person name="Lavrichenko K."/>
            <person name="Devanna P."/>
            <person name="Winkler S."/>
            <person name="Jermiin L.S."/>
            <person name="Skirmuntt E.C."/>
            <person name="Katzourakis A."/>
            <person name="Burkitt-Gray L."/>
            <person name="Ray D.A."/>
            <person name="Sullivan K.A.M."/>
            <person name="Roscito J.G."/>
            <person name="Kirilenko B.M."/>
            <person name="Davalos L.M."/>
            <person name="Corthals A.P."/>
            <person name="Power M.L."/>
            <person name="Jones G."/>
            <person name="Ransome R.D."/>
            <person name="Dechmann D.K.N."/>
            <person name="Locatelli A.G."/>
            <person name="Puechmaille S.J."/>
            <person name="Fedrigo O."/>
            <person name="Jarvis E.D."/>
            <person name="Hiller M."/>
            <person name="Vernes S.C."/>
            <person name="Myers E.W."/>
            <person name="Teeling E.C."/>
        </authorList>
    </citation>
    <scope>NUCLEOTIDE SEQUENCE [LARGE SCALE GENOMIC DNA]</scope>
    <source>
        <strain evidence="4">MPipKuh1</strain>
        <tissue evidence="4">Flight muscle</tissue>
    </source>
</reference>
<dbReference type="InterPro" id="IPR036415">
    <property type="entry name" value="Lamin_tail_dom_sf"/>
</dbReference>
<dbReference type="GO" id="GO:0030527">
    <property type="term" value="F:structural constituent of chromatin"/>
    <property type="evidence" value="ECO:0007669"/>
    <property type="project" value="TreeGrafter"/>
</dbReference>
<evidence type="ECO:0000256" key="1">
    <source>
        <dbReference type="SAM" id="Coils"/>
    </source>
</evidence>
<feature type="domain" description="LTD" evidence="3">
    <location>
        <begin position="249"/>
        <end position="386"/>
    </location>
</feature>
<gene>
    <name evidence="4" type="ORF">mPipKuh1_007630</name>
</gene>
<dbReference type="PROSITE" id="PS51841">
    <property type="entry name" value="LTD"/>
    <property type="match status" value="1"/>
</dbReference>
<comment type="caution">
    <text evidence="4">The sequence shown here is derived from an EMBL/GenBank/DDBJ whole genome shotgun (WGS) entry which is preliminary data.</text>
</comment>
<evidence type="ECO:0000259" key="3">
    <source>
        <dbReference type="PROSITE" id="PS51841"/>
    </source>
</evidence>
<dbReference type="InterPro" id="IPR001322">
    <property type="entry name" value="Lamin_tail_dom"/>
</dbReference>
<feature type="region of interest" description="Disordered" evidence="2">
    <location>
        <begin position="321"/>
        <end position="357"/>
    </location>
</feature>
<feature type="compositionally biased region" description="Basic and acidic residues" evidence="2">
    <location>
        <begin position="487"/>
        <end position="500"/>
    </location>
</feature>
<accession>A0A7J7QVX7</accession>
<protein>
    <submittedName>
        <fullName evidence="4">Lamin tail domain containing 2</fullName>
    </submittedName>
</protein>
<name>A0A7J7QVX7_PIPKU</name>